<dbReference type="PANTHER" id="PTHR33987:SF1">
    <property type="entry name" value="CALCINEURIN-LIKE METALLO-PHOSPHOESTERASE SUPERFAMILY PROTEIN"/>
    <property type="match status" value="1"/>
</dbReference>
<protein>
    <recommendedName>
        <fullName evidence="3">PhoD-like phosphatase metallophosphatase domain-containing protein</fullName>
    </recommendedName>
</protein>
<dbReference type="InterPro" id="IPR029052">
    <property type="entry name" value="Metallo-depent_PP-like"/>
</dbReference>
<feature type="region of interest" description="Disordered" evidence="1">
    <location>
        <begin position="1"/>
        <end position="30"/>
    </location>
</feature>
<dbReference type="InterPro" id="IPR018946">
    <property type="entry name" value="PhoD-like_MPP"/>
</dbReference>
<name>A0A1Z5JQ02_FISSO</name>
<evidence type="ECO:0000256" key="1">
    <source>
        <dbReference type="SAM" id="MobiDB-lite"/>
    </source>
</evidence>
<dbReference type="Gene3D" id="3.60.21.70">
    <property type="entry name" value="PhoD-like phosphatase"/>
    <property type="match status" value="1"/>
</dbReference>
<sequence>MIKPVKSDDEEVHDDGPASAPSGHDYASVNDPHRHRHYNSYFQASVTLNIALILSSIFMSVLIHKMARESASSEHSNEYSSFPELRWRPLPDEKEVIHRVAFGSCSSQRMPQPYWDIVTVFEPDILLLMGDNVYGDCEPLPSNNTPVDPIAVEKACAPLEQAYRDMANHPSVQGAAGRIPVFATLDDHDYGISDANTFNPYKDVARELFRDFFNINDLPIDGVYRSKTWGPTGQRLQVILLDTRYSRSPFRTTGDPTMPFEPHQDESSTNANDTLSESKRMLSDEQWTWLEARLSEPADLRVIVSSIQVLNSVTPFECWRHIPAEQTRFINLIRSKSALLLSGDRHVGGFYWNEDGTIIQEVTASSWTHTIPYGAFDNCSSASECDENDPMRDGDFVRDNHFGSLEIDWENHTASGSLEEKRCW</sequence>
<dbReference type="InterPro" id="IPR038607">
    <property type="entry name" value="PhoD-like_sf"/>
</dbReference>
<proteinExistence type="predicted"/>
<keyword evidence="2" id="KW-0812">Transmembrane</keyword>
<accession>A0A1Z5JQ02</accession>
<keyword evidence="2" id="KW-0472">Membrane</keyword>
<feature type="domain" description="PhoD-like phosphatase metallophosphatase" evidence="3">
    <location>
        <begin position="113"/>
        <end position="412"/>
    </location>
</feature>
<dbReference type="InParanoid" id="A0A1Z5JQ02"/>
<dbReference type="Proteomes" id="UP000198406">
    <property type="component" value="Unassembled WGS sequence"/>
</dbReference>
<comment type="caution">
    <text evidence="4">The sequence shown here is derived from an EMBL/GenBank/DDBJ whole genome shotgun (WGS) entry which is preliminary data.</text>
</comment>
<dbReference type="OrthoDB" id="10266805at2759"/>
<dbReference type="CDD" id="cd07389">
    <property type="entry name" value="MPP_PhoD"/>
    <property type="match status" value="1"/>
</dbReference>
<dbReference type="EMBL" id="BDSP01000101">
    <property type="protein sequence ID" value="GAX16084.1"/>
    <property type="molecule type" value="Genomic_DNA"/>
</dbReference>
<gene>
    <name evidence="4" type="ORF">FisN_20Hh239</name>
</gene>
<organism evidence="4 5">
    <name type="scientific">Fistulifera solaris</name>
    <name type="common">Oleaginous diatom</name>
    <dbReference type="NCBI Taxonomy" id="1519565"/>
    <lineage>
        <taxon>Eukaryota</taxon>
        <taxon>Sar</taxon>
        <taxon>Stramenopiles</taxon>
        <taxon>Ochrophyta</taxon>
        <taxon>Bacillariophyta</taxon>
        <taxon>Bacillariophyceae</taxon>
        <taxon>Bacillariophycidae</taxon>
        <taxon>Naviculales</taxon>
        <taxon>Naviculaceae</taxon>
        <taxon>Fistulifera</taxon>
    </lineage>
</organism>
<reference evidence="4 5" key="1">
    <citation type="journal article" date="2015" name="Plant Cell">
        <title>Oil accumulation by the oleaginous diatom Fistulifera solaris as revealed by the genome and transcriptome.</title>
        <authorList>
            <person name="Tanaka T."/>
            <person name="Maeda Y."/>
            <person name="Veluchamy A."/>
            <person name="Tanaka M."/>
            <person name="Abida H."/>
            <person name="Marechal E."/>
            <person name="Bowler C."/>
            <person name="Muto M."/>
            <person name="Sunaga Y."/>
            <person name="Tanaka M."/>
            <person name="Yoshino T."/>
            <person name="Taniguchi T."/>
            <person name="Fukuda Y."/>
            <person name="Nemoto M."/>
            <person name="Matsumoto M."/>
            <person name="Wong P.S."/>
            <person name="Aburatani S."/>
            <person name="Fujibuchi W."/>
        </authorList>
    </citation>
    <scope>NUCLEOTIDE SEQUENCE [LARGE SCALE GENOMIC DNA]</scope>
    <source>
        <strain evidence="4 5">JPCC DA0580</strain>
    </source>
</reference>
<evidence type="ECO:0000313" key="5">
    <source>
        <dbReference type="Proteomes" id="UP000198406"/>
    </source>
</evidence>
<feature type="transmembrane region" description="Helical" evidence="2">
    <location>
        <begin position="41"/>
        <end position="63"/>
    </location>
</feature>
<feature type="region of interest" description="Disordered" evidence="1">
    <location>
        <begin position="251"/>
        <end position="272"/>
    </location>
</feature>
<dbReference type="Pfam" id="PF09423">
    <property type="entry name" value="PhoD"/>
    <property type="match status" value="1"/>
</dbReference>
<keyword evidence="5" id="KW-1185">Reference proteome</keyword>
<dbReference type="AlphaFoldDB" id="A0A1Z5JQ02"/>
<dbReference type="PANTHER" id="PTHR33987">
    <property type="entry name" value="CALCINEURIN-LIKE METALLO-PHOSPHOESTERASE SUPERFAMILY PROTEIN"/>
    <property type="match status" value="1"/>
</dbReference>
<evidence type="ECO:0000313" key="4">
    <source>
        <dbReference type="EMBL" id="GAX16084.1"/>
    </source>
</evidence>
<evidence type="ECO:0000256" key="2">
    <source>
        <dbReference type="SAM" id="Phobius"/>
    </source>
</evidence>
<evidence type="ECO:0000259" key="3">
    <source>
        <dbReference type="Pfam" id="PF09423"/>
    </source>
</evidence>
<dbReference type="SUPFAM" id="SSF56300">
    <property type="entry name" value="Metallo-dependent phosphatases"/>
    <property type="match status" value="1"/>
</dbReference>
<keyword evidence="2" id="KW-1133">Transmembrane helix</keyword>